<dbReference type="Pfam" id="PF18720">
    <property type="entry name" value="EGF_Tenascin"/>
    <property type="match status" value="1"/>
</dbReference>
<dbReference type="GO" id="GO:0006508">
    <property type="term" value="P:proteolysis"/>
    <property type="evidence" value="ECO:0007669"/>
    <property type="project" value="UniProtKB-KW"/>
</dbReference>
<evidence type="ECO:0000256" key="3">
    <source>
        <dbReference type="ARBA" id="ARBA00022723"/>
    </source>
</evidence>
<keyword evidence="8" id="KW-0325">Glycoprotein</keyword>
<dbReference type="PANTHER" id="PTHR10942:SF0">
    <property type="entry name" value="LEISHMANOLYSIN-LIKE PEPTIDASE"/>
    <property type="match status" value="1"/>
</dbReference>
<keyword evidence="4" id="KW-0378">Hydrolase</keyword>
<evidence type="ECO:0000256" key="8">
    <source>
        <dbReference type="ARBA" id="ARBA00023180"/>
    </source>
</evidence>
<dbReference type="GO" id="GO:0004222">
    <property type="term" value="F:metalloendopeptidase activity"/>
    <property type="evidence" value="ECO:0007669"/>
    <property type="project" value="InterPro"/>
</dbReference>
<name>W7XFP3_TETTS</name>
<dbReference type="GO" id="GO:0016020">
    <property type="term" value="C:membrane"/>
    <property type="evidence" value="ECO:0007669"/>
    <property type="project" value="InterPro"/>
</dbReference>
<keyword evidence="6 10" id="KW-0482">Metalloprotease</keyword>
<dbReference type="PANTHER" id="PTHR10942">
    <property type="entry name" value="LEISHMANOLYSIN-LIKE PEPTIDASE"/>
    <property type="match status" value="1"/>
</dbReference>
<evidence type="ECO:0000256" key="9">
    <source>
        <dbReference type="PIRSR" id="PIRSR601577-1"/>
    </source>
</evidence>
<dbReference type="EMBL" id="GG662557">
    <property type="protein sequence ID" value="EWS72831.1"/>
    <property type="molecule type" value="Genomic_DNA"/>
</dbReference>
<evidence type="ECO:0000313" key="15">
    <source>
        <dbReference type="Proteomes" id="UP000009168"/>
    </source>
</evidence>
<dbReference type="GO" id="GO:0005737">
    <property type="term" value="C:cytoplasm"/>
    <property type="evidence" value="ECO:0007669"/>
    <property type="project" value="TreeGrafter"/>
</dbReference>
<feature type="active site" evidence="9">
    <location>
        <position position="196"/>
    </location>
</feature>
<dbReference type="Proteomes" id="UP000009168">
    <property type="component" value="Unassembled WGS sequence"/>
</dbReference>
<protein>
    <submittedName>
        <fullName evidence="14">Leishmanolysin family protein</fullName>
    </submittedName>
</protein>
<dbReference type="InterPro" id="IPR041161">
    <property type="entry name" value="EGF_Tenascin"/>
</dbReference>
<feature type="binding site" evidence="10">
    <location>
        <position position="264"/>
    </location>
    <ligand>
        <name>Zn(2+)</name>
        <dbReference type="ChEBI" id="CHEBI:29105"/>
        <note>catalytic</note>
    </ligand>
</feature>
<evidence type="ECO:0000256" key="5">
    <source>
        <dbReference type="ARBA" id="ARBA00022833"/>
    </source>
</evidence>
<sequence>MKILNSTNKITLVLLIFVLTFSNIHANPLLNKINQREIKIIKQKTNQSENEDSQRNLQGSTIRFSYDDQELREYNNTLHTKIILNALKVAFNFYEQFVQVKNPILDELEVQNCYFGDLPIQFKKTIKNSDMHFILGLTLDIKEEWIAKAGACSLLYPDNRPVVGFIIYNLKFLPSQDKVSFSNFEYDKLIKVTIHEIFHALVFSESLYKYYVNITPDQYGINKDGKPFLALPEILSFAQQHFRCNQINQVYLEGSGQQGTAGSHWSKSLFYQDLMTGYILAGDVTWSGINNALLKDSGWYEVQMDFHDRLFWGKNQGCDFYFKTCNAQPRPKEFCDLSNNQQPKTGFNYEGYNFQCQQTLLDKECGFQISLDNKSCYGRVDKFNSEENIMENAGSSFDWNSKGITSNLSPFGSVPFTDAYQAQCYPQKCIQNGNKMSIELTIGSKINKIQKVICEEDGQILKVEGYNGELVCPQINDFCEQQFNCKNHCSGRGFCMNQKCICAKGYSGDDCSIINFDEIQVLDILDPFCTIYNDKNECIKCSEQFSLIGNQCQMSTSSQILLIKYVLIGLYLILF</sequence>
<keyword evidence="11" id="KW-0732">Signal</keyword>
<keyword evidence="15" id="KW-1185">Reference proteome</keyword>
<dbReference type="PROSITE" id="PS00022">
    <property type="entry name" value="EGF_1"/>
    <property type="match status" value="1"/>
</dbReference>
<evidence type="ECO:0000259" key="13">
    <source>
        <dbReference type="PROSITE" id="PS01186"/>
    </source>
</evidence>
<keyword evidence="5 10" id="KW-0862">Zinc</keyword>
<feature type="domain" description="EGF-like" evidence="12 13">
    <location>
        <begin position="500"/>
        <end position="511"/>
    </location>
</feature>
<feature type="binding site" evidence="10">
    <location>
        <position position="199"/>
    </location>
    <ligand>
        <name>Zn(2+)</name>
        <dbReference type="ChEBI" id="CHEBI:29105"/>
        <note>catalytic</note>
    </ligand>
</feature>
<dbReference type="GO" id="GO:0046872">
    <property type="term" value="F:metal ion binding"/>
    <property type="evidence" value="ECO:0007669"/>
    <property type="project" value="UniProtKB-KW"/>
</dbReference>
<reference evidence="15" key="1">
    <citation type="journal article" date="2006" name="PLoS Biol.">
        <title>Macronuclear genome sequence of the ciliate Tetrahymena thermophila, a model eukaryote.</title>
        <authorList>
            <person name="Eisen J.A."/>
            <person name="Coyne R.S."/>
            <person name="Wu M."/>
            <person name="Wu D."/>
            <person name="Thiagarajan M."/>
            <person name="Wortman J.R."/>
            <person name="Badger J.H."/>
            <person name="Ren Q."/>
            <person name="Amedeo P."/>
            <person name="Jones K.M."/>
            <person name="Tallon L.J."/>
            <person name="Delcher A.L."/>
            <person name="Salzberg S.L."/>
            <person name="Silva J.C."/>
            <person name="Haas B.J."/>
            <person name="Majoros W.H."/>
            <person name="Farzad M."/>
            <person name="Carlton J.M."/>
            <person name="Smith R.K. Jr."/>
            <person name="Garg J."/>
            <person name="Pearlman R.E."/>
            <person name="Karrer K.M."/>
            <person name="Sun L."/>
            <person name="Manning G."/>
            <person name="Elde N.C."/>
            <person name="Turkewitz A.P."/>
            <person name="Asai D.J."/>
            <person name="Wilkes D.E."/>
            <person name="Wang Y."/>
            <person name="Cai H."/>
            <person name="Collins K."/>
            <person name="Stewart B.A."/>
            <person name="Lee S.R."/>
            <person name="Wilamowska K."/>
            <person name="Weinberg Z."/>
            <person name="Ruzzo W.L."/>
            <person name="Wloga D."/>
            <person name="Gaertig J."/>
            <person name="Frankel J."/>
            <person name="Tsao C.-C."/>
            <person name="Gorovsky M.A."/>
            <person name="Keeling P.J."/>
            <person name="Waller R.F."/>
            <person name="Patron N.J."/>
            <person name="Cherry J.M."/>
            <person name="Stover N.A."/>
            <person name="Krieger C.J."/>
            <person name="del Toro C."/>
            <person name="Ryder H.F."/>
            <person name="Williamson S.C."/>
            <person name="Barbeau R.A."/>
            <person name="Hamilton E.P."/>
            <person name="Orias E."/>
        </authorList>
    </citation>
    <scope>NUCLEOTIDE SEQUENCE [LARGE SCALE GENOMIC DNA]</scope>
    <source>
        <strain evidence="15">SB210</strain>
    </source>
</reference>
<feature type="binding site" evidence="10">
    <location>
        <position position="195"/>
    </location>
    <ligand>
        <name>Zn(2+)</name>
        <dbReference type="ChEBI" id="CHEBI:29105"/>
        <note>catalytic</note>
    </ligand>
</feature>
<dbReference type="AlphaFoldDB" id="W7XFP3"/>
<dbReference type="Gene3D" id="3.90.132.10">
    <property type="entry name" value="Leishmanolysin , domain 2"/>
    <property type="match status" value="1"/>
</dbReference>
<dbReference type="GeneID" id="24440938"/>
<dbReference type="SUPFAM" id="SSF55486">
    <property type="entry name" value="Metalloproteases ('zincins'), catalytic domain"/>
    <property type="match status" value="1"/>
</dbReference>
<evidence type="ECO:0000259" key="12">
    <source>
        <dbReference type="PROSITE" id="PS00022"/>
    </source>
</evidence>
<proteinExistence type="inferred from homology"/>
<dbReference type="Gene3D" id="3.10.170.20">
    <property type="match status" value="1"/>
</dbReference>
<accession>W7XFP3</accession>
<evidence type="ECO:0000256" key="7">
    <source>
        <dbReference type="ARBA" id="ARBA00023157"/>
    </source>
</evidence>
<evidence type="ECO:0000313" key="14">
    <source>
        <dbReference type="EMBL" id="EWS72831.1"/>
    </source>
</evidence>
<evidence type="ECO:0000256" key="11">
    <source>
        <dbReference type="SAM" id="SignalP"/>
    </source>
</evidence>
<dbReference type="OrthoDB" id="527990at2759"/>
<dbReference type="InterPro" id="IPR001577">
    <property type="entry name" value="Peptidase_M8"/>
</dbReference>
<dbReference type="Pfam" id="PF01457">
    <property type="entry name" value="Peptidase_M8"/>
    <property type="match status" value="1"/>
</dbReference>
<evidence type="ECO:0000256" key="2">
    <source>
        <dbReference type="ARBA" id="ARBA00022670"/>
    </source>
</evidence>
<evidence type="ECO:0000256" key="6">
    <source>
        <dbReference type="ARBA" id="ARBA00023049"/>
    </source>
</evidence>
<dbReference type="InterPro" id="IPR000742">
    <property type="entry name" value="EGF"/>
</dbReference>
<feature type="chain" id="PRO_5004906816" evidence="11">
    <location>
        <begin position="27"/>
        <end position="575"/>
    </location>
</feature>
<dbReference type="RefSeq" id="XP_012654622.1">
    <property type="nucleotide sequence ID" value="XM_012799168.1"/>
</dbReference>
<feature type="signal peptide" evidence="11">
    <location>
        <begin position="1"/>
        <end position="26"/>
    </location>
</feature>
<evidence type="ECO:0000256" key="4">
    <source>
        <dbReference type="ARBA" id="ARBA00022801"/>
    </source>
</evidence>
<keyword evidence="3 10" id="KW-0479">Metal-binding</keyword>
<dbReference type="eggNOG" id="KOG2556">
    <property type="taxonomic scope" value="Eukaryota"/>
</dbReference>
<dbReference type="KEGG" id="tet:TTHERM_000857793"/>
<dbReference type="InParanoid" id="W7XFP3"/>
<evidence type="ECO:0000256" key="1">
    <source>
        <dbReference type="ARBA" id="ARBA00005860"/>
    </source>
</evidence>
<dbReference type="FunFam" id="2.10.25.10:FF:000001">
    <property type="entry name" value="Tenascin C"/>
    <property type="match status" value="1"/>
</dbReference>
<keyword evidence="2" id="KW-0645">Protease</keyword>
<comment type="cofactor">
    <cofactor evidence="10">
        <name>Zn(2+)</name>
        <dbReference type="ChEBI" id="CHEBI:29105"/>
    </cofactor>
    <text evidence="10">Binds 1 zinc ion per subunit.</text>
</comment>
<dbReference type="Gene3D" id="2.10.25.10">
    <property type="entry name" value="Laminin"/>
    <property type="match status" value="1"/>
</dbReference>
<keyword evidence="7" id="KW-1015">Disulfide bond</keyword>
<dbReference type="PRINTS" id="PR00782">
    <property type="entry name" value="LSHMANOLYSIN"/>
</dbReference>
<dbReference type="PROSITE" id="PS01186">
    <property type="entry name" value="EGF_2"/>
    <property type="match status" value="1"/>
</dbReference>
<dbReference type="GO" id="GO:0007155">
    <property type="term" value="P:cell adhesion"/>
    <property type="evidence" value="ECO:0007669"/>
    <property type="project" value="InterPro"/>
</dbReference>
<comment type="similarity">
    <text evidence="1">Belongs to the peptidase M8 family.</text>
</comment>
<organism evidence="14 15">
    <name type="scientific">Tetrahymena thermophila (strain SB210)</name>
    <dbReference type="NCBI Taxonomy" id="312017"/>
    <lineage>
        <taxon>Eukaryota</taxon>
        <taxon>Sar</taxon>
        <taxon>Alveolata</taxon>
        <taxon>Ciliophora</taxon>
        <taxon>Intramacronucleata</taxon>
        <taxon>Oligohymenophorea</taxon>
        <taxon>Hymenostomatida</taxon>
        <taxon>Tetrahymenina</taxon>
        <taxon>Tetrahymenidae</taxon>
        <taxon>Tetrahymena</taxon>
    </lineage>
</organism>
<gene>
    <name evidence="14" type="ORF">TTHERM_000857793</name>
</gene>
<evidence type="ECO:0000256" key="10">
    <source>
        <dbReference type="PIRSR" id="PIRSR601577-2"/>
    </source>
</evidence>